<dbReference type="PANTHER" id="PTHR42711">
    <property type="entry name" value="ABC TRANSPORTER ATP-BINDING PROTEIN"/>
    <property type="match status" value="1"/>
</dbReference>
<dbReference type="GO" id="GO:0016887">
    <property type="term" value="F:ATP hydrolysis activity"/>
    <property type="evidence" value="ECO:0007669"/>
    <property type="project" value="InterPro"/>
</dbReference>
<dbReference type="InterPro" id="IPR027417">
    <property type="entry name" value="P-loop_NTPase"/>
</dbReference>
<dbReference type="SUPFAM" id="SSF52540">
    <property type="entry name" value="P-loop containing nucleoside triphosphate hydrolases"/>
    <property type="match status" value="1"/>
</dbReference>
<dbReference type="Proteomes" id="UP000534001">
    <property type="component" value="Unassembled WGS sequence"/>
</dbReference>
<dbReference type="InterPro" id="IPR003593">
    <property type="entry name" value="AAA+_ATPase"/>
</dbReference>
<gene>
    <name evidence="6" type="primary">bcrA_2</name>
    <name evidence="7" type="ORF">HNR41_002111</name>
    <name evidence="6" type="ORF">JEOCOQ751_01916</name>
</gene>
<dbReference type="InterPro" id="IPR003439">
    <property type="entry name" value="ABC_transporter-like_ATP-bd"/>
</dbReference>
<dbReference type="Pfam" id="PF00005">
    <property type="entry name" value="ABC_tran"/>
    <property type="match status" value="1"/>
</dbReference>
<keyword evidence="9" id="KW-1185">Reference proteome</keyword>
<comment type="similarity">
    <text evidence="1">Belongs to the ABC transporter superfamily.</text>
</comment>
<dbReference type="RefSeq" id="WP_184284414.1">
    <property type="nucleotide sequence ID" value="NZ_BMCO01000004.1"/>
</dbReference>
<dbReference type="Proteomes" id="UP000545588">
    <property type="component" value="Unassembled WGS sequence"/>
</dbReference>
<dbReference type="EMBL" id="CAJEWA010000007">
    <property type="protein sequence ID" value="CAD2081339.1"/>
    <property type="molecule type" value="Genomic_DNA"/>
</dbReference>
<proteinExistence type="inferred from homology"/>
<dbReference type="EMBL" id="JACHFF010000004">
    <property type="protein sequence ID" value="MBB6424125.1"/>
    <property type="molecule type" value="Genomic_DNA"/>
</dbReference>
<reference evidence="6 8" key="1">
    <citation type="submission" date="2020-07" db="EMBL/GenBank/DDBJ databases">
        <authorList>
            <person name="Criscuolo A."/>
        </authorList>
    </citation>
    <scope>NUCLEOTIDE SEQUENCE [LARGE SCALE GENOMIC DNA]</scope>
    <source>
        <strain evidence="6">CIP111751</strain>
    </source>
</reference>
<dbReference type="PANTHER" id="PTHR42711:SF5">
    <property type="entry name" value="ABC TRANSPORTER ATP-BINDING PROTEIN NATA"/>
    <property type="match status" value="1"/>
</dbReference>
<feature type="domain" description="ABC transporter" evidence="5">
    <location>
        <begin position="1"/>
        <end position="219"/>
    </location>
</feature>
<reference evidence="7 9" key="2">
    <citation type="submission" date="2020-08" db="EMBL/GenBank/DDBJ databases">
        <title>Genomic Encyclopedia of Type Strains, Phase IV (KMG-IV): sequencing the most valuable type-strain genomes for metagenomic binning, comparative biology and taxonomic classification.</title>
        <authorList>
            <person name="Goeker M."/>
        </authorList>
    </citation>
    <scope>NUCLEOTIDE SEQUENCE [LARGE SCALE GENOMIC DNA]</scope>
    <source>
        <strain evidence="7 9">DSM 22419</strain>
    </source>
</reference>
<keyword evidence="3" id="KW-0547">Nucleotide-binding</keyword>
<dbReference type="SMART" id="SM00382">
    <property type="entry name" value="AAA"/>
    <property type="match status" value="1"/>
</dbReference>
<evidence type="ECO:0000313" key="6">
    <source>
        <dbReference type="EMBL" id="CAD2081339.1"/>
    </source>
</evidence>
<keyword evidence="2" id="KW-0813">Transport</keyword>
<dbReference type="AlphaFoldDB" id="A0A6V7RS07"/>
<dbReference type="PROSITE" id="PS50893">
    <property type="entry name" value="ABC_TRANSPORTER_2"/>
    <property type="match status" value="1"/>
</dbReference>
<evidence type="ECO:0000313" key="8">
    <source>
        <dbReference type="Proteomes" id="UP000534001"/>
    </source>
</evidence>
<keyword evidence="4 6" id="KW-0067">ATP-binding</keyword>
<evidence type="ECO:0000256" key="3">
    <source>
        <dbReference type="ARBA" id="ARBA00022741"/>
    </source>
</evidence>
<evidence type="ECO:0000313" key="7">
    <source>
        <dbReference type="EMBL" id="MBB6424125.1"/>
    </source>
</evidence>
<sequence length="291" mass="32820">MELSNISKKYRSNVVLDNINFTLDSNVTGLIGKNGAGKTTMMKIMCSIIQSYSGTVTKDDSAEIGYLIEEPKYYKNKSGKYNIEYFSKIYTKDYDKPYINSLLEQLGMTGYVNKKMKTYSMGMKQKLGLVIALARKPEYLILDEPTNGMDPDGSIEVLNIIRKLAAEYGMKVLISSHKLEDIEAVSDDIVFIDKGKLSSKENVEQLSTTVTMSFVFDDNDAEFALNVIKTFDKEAVQTENIVSTTSVHLLQDMLKALSVESIYPADINKHQRSVKDYYFTQMKGGSQHENQ</sequence>
<evidence type="ECO:0000256" key="2">
    <source>
        <dbReference type="ARBA" id="ARBA00022448"/>
    </source>
</evidence>
<name>A0A6V7RS07_9STAP</name>
<organism evidence="6 8">
    <name type="scientific">Jeotgalicoccus coquinae</name>
    <dbReference type="NCBI Taxonomy" id="709509"/>
    <lineage>
        <taxon>Bacteria</taxon>
        <taxon>Bacillati</taxon>
        <taxon>Bacillota</taxon>
        <taxon>Bacilli</taxon>
        <taxon>Bacillales</taxon>
        <taxon>Staphylococcaceae</taxon>
        <taxon>Jeotgalicoccus</taxon>
    </lineage>
</organism>
<evidence type="ECO:0000256" key="1">
    <source>
        <dbReference type="ARBA" id="ARBA00005417"/>
    </source>
</evidence>
<dbReference type="Gene3D" id="3.40.50.300">
    <property type="entry name" value="P-loop containing nucleotide triphosphate hydrolases"/>
    <property type="match status" value="1"/>
</dbReference>
<evidence type="ECO:0000256" key="4">
    <source>
        <dbReference type="ARBA" id="ARBA00022840"/>
    </source>
</evidence>
<dbReference type="InterPro" id="IPR050763">
    <property type="entry name" value="ABC_transporter_ATP-binding"/>
</dbReference>
<accession>A0A6V7RS07</accession>
<protein>
    <submittedName>
        <fullName evidence="7">ABC-2 type transport system ATP-binding protein</fullName>
    </submittedName>
    <submittedName>
        <fullName evidence="6">Bacitracin transport ATP-binding protein BcrA</fullName>
    </submittedName>
</protein>
<evidence type="ECO:0000259" key="5">
    <source>
        <dbReference type="PROSITE" id="PS50893"/>
    </source>
</evidence>
<comment type="caution">
    <text evidence="6">The sequence shown here is derived from an EMBL/GenBank/DDBJ whole genome shotgun (WGS) entry which is preliminary data.</text>
</comment>
<dbReference type="GO" id="GO:0005524">
    <property type="term" value="F:ATP binding"/>
    <property type="evidence" value="ECO:0007669"/>
    <property type="project" value="UniProtKB-KW"/>
</dbReference>
<evidence type="ECO:0000313" key="9">
    <source>
        <dbReference type="Proteomes" id="UP000545588"/>
    </source>
</evidence>